<feature type="transmembrane region" description="Helical" evidence="10">
    <location>
        <begin position="181"/>
        <end position="210"/>
    </location>
</feature>
<feature type="transmembrane region" description="Helical" evidence="10">
    <location>
        <begin position="353"/>
        <end position="373"/>
    </location>
</feature>
<evidence type="ECO:0000256" key="4">
    <source>
        <dbReference type="ARBA" id="ARBA00022692"/>
    </source>
</evidence>
<organism evidence="11 12">
    <name type="scientific">Temnothorax curvispinosus</name>
    <dbReference type="NCBI Taxonomy" id="300111"/>
    <lineage>
        <taxon>Eukaryota</taxon>
        <taxon>Metazoa</taxon>
        <taxon>Ecdysozoa</taxon>
        <taxon>Arthropoda</taxon>
        <taxon>Hexapoda</taxon>
        <taxon>Insecta</taxon>
        <taxon>Pterygota</taxon>
        <taxon>Neoptera</taxon>
        <taxon>Endopterygota</taxon>
        <taxon>Hymenoptera</taxon>
        <taxon>Apocrita</taxon>
        <taxon>Aculeata</taxon>
        <taxon>Formicoidea</taxon>
        <taxon>Formicidae</taxon>
        <taxon>Myrmicinae</taxon>
        <taxon>Temnothorax</taxon>
    </lineage>
</organism>
<proteinExistence type="inferred from homology"/>
<keyword evidence="4 10" id="KW-0812">Transmembrane</keyword>
<dbReference type="GO" id="GO:0005886">
    <property type="term" value="C:plasma membrane"/>
    <property type="evidence" value="ECO:0007669"/>
    <property type="project" value="UniProtKB-SubCell"/>
</dbReference>
<name>A0A6J1QAF4_9HYME</name>
<dbReference type="InterPro" id="IPR004117">
    <property type="entry name" value="7tm6_olfct_rcpt"/>
</dbReference>
<dbReference type="GO" id="GO:0005549">
    <property type="term" value="F:odorant binding"/>
    <property type="evidence" value="ECO:0007669"/>
    <property type="project" value="InterPro"/>
</dbReference>
<protein>
    <recommendedName>
        <fullName evidence="10">Odorant receptor</fullName>
    </recommendedName>
</protein>
<evidence type="ECO:0000256" key="5">
    <source>
        <dbReference type="ARBA" id="ARBA00022725"/>
    </source>
</evidence>
<keyword evidence="7 10" id="KW-0472">Membrane</keyword>
<accession>A0A6J1QAF4</accession>
<keyword evidence="3 10" id="KW-0716">Sensory transduction</keyword>
<evidence type="ECO:0000256" key="1">
    <source>
        <dbReference type="ARBA" id="ARBA00004651"/>
    </source>
</evidence>
<dbReference type="Proteomes" id="UP000504618">
    <property type="component" value="Unplaced"/>
</dbReference>
<keyword evidence="2" id="KW-1003">Cell membrane</keyword>
<evidence type="ECO:0000256" key="7">
    <source>
        <dbReference type="ARBA" id="ARBA00023136"/>
    </source>
</evidence>
<evidence type="ECO:0000256" key="9">
    <source>
        <dbReference type="ARBA" id="ARBA00023224"/>
    </source>
</evidence>
<reference evidence="12" key="1">
    <citation type="submission" date="2025-08" db="UniProtKB">
        <authorList>
            <consortium name="RefSeq"/>
        </authorList>
    </citation>
    <scope>IDENTIFICATION</scope>
    <source>
        <tissue evidence="12">Whole body</tissue>
    </source>
</reference>
<feature type="transmembrane region" description="Helical" evidence="10">
    <location>
        <begin position="68"/>
        <end position="91"/>
    </location>
</feature>
<dbReference type="GO" id="GO:0007165">
    <property type="term" value="P:signal transduction"/>
    <property type="evidence" value="ECO:0007669"/>
    <property type="project" value="UniProtKB-KW"/>
</dbReference>
<keyword evidence="8 10" id="KW-0675">Receptor</keyword>
<feature type="transmembrane region" description="Helical" evidence="10">
    <location>
        <begin position="128"/>
        <end position="146"/>
    </location>
</feature>
<gene>
    <name evidence="12" type="primary">LOC112459398</name>
</gene>
<evidence type="ECO:0000313" key="11">
    <source>
        <dbReference type="Proteomes" id="UP000504618"/>
    </source>
</evidence>
<dbReference type="PANTHER" id="PTHR21137">
    <property type="entry name" value="ODORANT RECEPTOR"/>
    <property type="match status" value="1"/>
</dbReference>
<dbReference type="PANTHER" id="PTHR21137:SF35">
    <property type="entry name" value="ODORANT RECEPTOR 19A-RELATED"/>
    <property type="match status" value="1"/>
</dbReference>
<evidence type="ECO:0000256" key="6">
    <source>
        <dbReference type="ARBA" id="ARBA00022989"/>
    </source>
</evidence>
<dbReference type="OrthoDB" id="7548458at2759"/>
<evidence type="ECO:0000256" key="10">
    <source>
        <dbReference type="RuleBase" id="RU351113"/>
    </source>
</evidence>
<dbReference type="GO" id="GO:0004984">
    <property type="term" value="F:olfactory receptor activity"/>
    <property type="evidence" value="ECO:0007669"/>
    <property type="project" value="InterPro"/>
</dbReference>
<evidence type="ECO:0000256" key="8">
    <source>
        <dbReference type="ARBA" id="ARBA00023170"/>
    </source>
</evidence>
<evidence type="ECO:0000313" key="12">
    <source>
        <dbReference type="RefSeq" id="XP_024879234.1"/>
    </source>
</evidence>
<feature type="transmembrane region" description="Helical" evidence="10">
    <location>
        <begin position="264"/>
        <end position="283"/>
    </location>
</feature>
<keyword evidence="6 10" id="KW-1133">Transmembrane helix</keyword>
<comment type="similarity">
    <text evidence="10">Belongs to the insect chemoreceptor superfamily. Heteromeric odorant receptor channel (TC 1.A.69) family.</text>
</comment>
<feature type="transmembrane region" description="Helical" evidence="10">
    <location>
        <begin position="42"/>
        <end position="62"/>
    </location>
</feature>
<sequence length="398" mass="46602">MLLNREKTDFAENHYYRLNQILLSTVGLWPYQRSKFTIISHIFHFAIMGSFVFFQLTSFLTLQFTLDLFIMVLSYAVPSFSYIVQYCAFCVNRNDVKRIWKDIRENWSLLKDETERDIMRQHSSFGELMTKLTLLSFIISMILYAITELLPTILDLIFPINQTRPQELHASTEYFIDKTTYFYPIFCHWIISLLFGASVLITTGLFEIIYIENICGLLRIASYRIEHSIDKYVSHNSAQKDCVAYQGIITAVDIHRRALECSEFMVNSFVPYFVLLIIIVVASTSLNLFRLLRAITLRNMYELLASTLFVGFHFIIMFISNYYGQKLTDYNNEIFNTAYNVKWYKTPIKMQKLLLFIMQSTTTPYVINIGNLLSASVEGFSKLINLSMSYFMVIYTLL</sequence>
<dbReference type="AlphaFoldDB" id="A0A6J1QAF4"/>
<evidence type="ECO:0000256" key="2">
    <source>
        <dbReference type="ARBA" id="ARBA00022475"/>
    </source>
</evidence>
<keyword evidence="9 10" id="KW-0807">Transducer</keyword>
<feature type="transmembrane region" description="Helical" evidence="10">
    <location>
        <begin position="303"/>
        <end position="323"/>
    </location>
</feature>
<comment type="subcellular location">
    <subcellularLocation>
        <location evidence="1 10">Cell membrane</location>
        <topology evidence="1 10">Multi-pass membrane protein</topology>
    </subcellularLocation>
</comment>
<evidence type="ECO:0000256" key="3">
    <source>
        <dbReference type="ARBA" id="ARBA00022606"/>
    </source>
</evidence>
<keyword evidence="5 10" id="KW-0552">Olfaction</keyword>
<dbReference type="RefSeq" id="XP_024879234.1">
    <property type="nucleotide sequence ID" value="XM_025023466.1"/>
</dbReference>
<dbReference type="GeneID" id="112459398"/>
<dbReference type="Pfam" id="PF02949">
    <property type="entry name" value="7tm_6"/>
    <property type="match status" value="1"/>
</dbReference>
<keyword evidence="11" id="KW-1185">Reference proteome</keyword>